<accession>A0A2V3PM47</accession>
<dbReference type="AlphaFoldDB" id="A0A2V3PM47"/>
<dbReference type="EMBL" id="QICL01000016">
    <property type="protein sequence ID" value="PXV62993.1"/>
    <property type="molecule type" value="Genomic_DNA"/>
</dbReference>
<evidence type="ECO:0000313" key="2">
    <source>
        <dbReference type="Proteomes" id="UP000247973"/>
    </source>
</evidence>
<gene>
    <name evidence="1" type="ORF">CLV62_11633</name>
</gene>
<evidence type="ECO:0000313" key="1">
    <source>
        <dbReference type="EMBL" id="PXV62993.1"/>
    </source>
</evidence>
<dbReference type="Proteomes" id="UP000247973">
    <property type="component" value="Unassembled WGS sequence"/>
</dbReference>
<name>A0A2V3PM47_9BACT</name>
<reference evidence="1 2" key="1">
    <citation type="submission" date="2018-03" db="EMBL/GenBank/DDBJ databases">
        <title>Genomic Encyclopedia of Archaeal and Bacterial Type Strains, Phase II (KMG-II): from individual species to whole genera.</title>
        <authorList>
            <person name="Goeker M."/>
        </authorList>
    </citation>
    <scope>NUCLEOTIDE SEQUENCE [LARGE SCALE GENOMIC DNA]</scope>
    <source>
        <strain evidence="1 2">DSM 100214</strain>
    </source>
</reference>
<protein>
    <submittedName>
        <fullName evidence="1">Uncharacterized protein</fullName>
    </submittedName>
</protein>
<comment type="caution">
    <text evidence="1">The sequence shown here is derived from an EMBL/GenBank/DDBJ whole genome shotgun (WGS) entry which is preliminary data.</text>
</comment>
<proteinExistence type="predicted"/>
<keyword evidence="2" id="KW-1185">Reference proteome</keyword>
<organism evidence="1 2">
    <name type="scientific">Dysgonomonas alginatilytica</name>
    <dbReference type="NCBI Taxonomy" id="1605892"/>
    <lineage>
        <taxon>Bacteria</taxon>
        <taxon>Pseudomonadati</taxon>
        <taxon>Bacteroidota</taxon>
        <taxon>Bacteroidia</taxon>
        <taxon>Bacteroidales</taxon>
        <taxon>Dysgonomonadaceae</taxon>
        <taxon>Dysgonomonas</taxon>
    </lineage>
</organism>
<sequence length="360" mass="41717">MTTPAMKKLVLSLLIILFVVNGFAQNNVNVDNYRFNFTYRALPSKPLAPMFFYYGTRINVPNSVARVIDMDALYDQLRIEGQRRTDDAKPGDVAVNLDMGFVEIVSSDVKEREGDSKDKDGQKRGRDKDNKYYWMVITYTFESKVVVTKNGKNIEYYPLYYRINTLTYQTREFSSRRDLSEYWKNNRENLKEAFARDLATSSVNRATARISSLYGFPTTKSSDIIKTINEKKHPENTPFRAAGDDLKSKLEMMNANTPMMEEDVAGLIDYYMGILDRYTDPKLNADIRLRYAALYNLCKIYLYLEQPENIKQYADLILENGYDKGDSKKMNEAAQKLTGLFNSSNIIKTRHFDPDIFFED</sequence>